<evidence type="ECO:0000313" key="1">
    <source>
        <dbReference type="EMBL" id="ORE13247.1"/>
    </source>
</evidence>
<dbReference type="EMBL" id="KV921554">
    <property type="protein sequence ID" value="ORE13247.1"/>
    <property type="molecule type" value="Genomic_DNA"/>
</dbReference>
<sequence length="67" mass="7822">MGRGSVSQYTNFENALFTLNLRPYGRKFGILKSFKNMMDRSLACEEDVEKLLIYQNTLLQTNDKLQK</sequence>
<organism evidence="1 2">
    <name type="scientific">Rhizopus microsporus</name>
    <dbReference type="NCBI Taxonomy" id="58291"/>
    <lineage>
        <taxon>Eukaryota</taxon>
        <taxon>Fungi</taxon>
        <taxon>Fungi incertae sedis</taxon>
        <taxon>Mucoromycota</taxon>
        <taxon>Mucoromycotina</taxon>
        <taxon>Mucoromycetes</taxon>
        <taxon>Mucorales</taxon>
        <taxon>Mucorineae</taxon>
        <taxon>Rhizopodaceae</taxon>
        <taxon>Rhizopus</taxon>
    </lineage>
</organism>
<protein>
    <submittedName>
        <fullName evidence="1">Uncharacterized protein</fullName>
    </submittedName>
</protein>
<evidence type="ECO:0000313" key="2">
    <source>
        <dbReference type="Proteomes" id="UP000242381"/>
    </source>
</evidence>
<dbReference type="AlphaFoldDB" id="A0A1X0RML1"/>
<dbReference type="Proteomes" id="UP000242381">
    <property type="component" value="Unassembled WGS sequence"/>
</dbReference>
<proteinExistence type="predicted"/>
<reference evidence="1 2" key="1">
    <citation type="journal article" date="2016" name="Proc. Natl. Acad. Sci. U.S.A.">
        <title>Lipid metabolic changes in an early divergent fungus govern the establishment of a mutualistic symbiosis with endobacteria.</title>
        <authorList>
            <person name="Lastovetsky O.A."/>
            <person name="Gaspar M.L."/>
            <person name="Mondo S.J."/>
            <person name="LaButti K.M."/>
            <person name="Sandor L."/>
            <person name="Grigoriev I.V."/>
            <person name="Henry S.A."/>
            <person name="Pawlowska T.E."/>
        </authorList>
    </citation>
    <scope>NUCLEOTIDE SEQUENCE [LARGE SCALE GENOMIC DNA]</scope>
    <source>
        <strain evidence="1 2">ATCC 11559</strain>
    </source>
</reference>
<accession>A0A1X0RML1</accession>
<name>A0A1X0RML1_RHIZD</name>
<gene>
    <name evidence="1" type="ORF">BCV71DRAFT_229935</name>
</gene>